<organism evidence="9 10">
    <name type="scientific">Paenibacillus aestuarii</name>
    <dbReference type="NCBI Taxonomy" id="516965"/>
    <lineage>
        <taxon>Bacteria</taxon>
        <taxon>Bacillati</taxon>
        <taxon>Bacillota</taxon>
        <taxon>Bacilli</taxon>
        <taxon>Bacillales</taxon>
        <taxon>Paenibacillaceae</taxon>
        <taxon>Paenibacillus</taxon>
    </lineage>
</organism>
<protein>
    <submittedName>
        <fullName evidence="9">RDD family protein</fullName>
    </submittedName>
</protein>
<dbReference type="InterPro" id="IPR010432">
    <property type="entry name" value="RDD"/>
</dbReference>
<evidence type="ECO:0000259" key="8">
    <source>
        <dbReference type="Pfam" id="PF14237"/>
    </source>
</evidence>
<keyword evidence="4 6" id="KW-1133">Transmembrane helix</keyword>
<evidence type="ECO:0000313" key="9">
    <source>
        <dbReference type="EMBL" id="MFC5448963.1"/>
    </source>
</evidence>
<evidence type="ECO:0000256" key="1">
    <source>
        <dbReference type="ARBA" id="ARBA00004651"/>
    </source>
</evidence>
<gene>
    <name evidence="9" type="ORF">ACFPOG_11850</name>
</gene>
<dbReference type="RefSeq" id="WP_377524483.1">
    <property type="nucleotide sequence ID" value="NZ_JBHSMJ010000013.1"/>
</dbReference>
<evidence type="ECO:0000256" key="6">
    <source>
        <dbReference type="SAM" id="Phobius"/>
    </source>
</evidence>
<sequence length="243" mass="28494">MIKRDLKYMGVRMVQDDEKWFYKYGVQENGPFTTEEMNNLIQKGELKRVTSVKRIGQEWNAAESFKELHFKNLANNVARPWTRYWARGLDMLILAFLLGILMNILPTIFFNTRFEGLFLGIMTLMLSIPFEACLLKLWGTTPGKWILGIRIRDLEGQKPKFSKALQRSVLVWWRGQGAGLPIVSLIFHLRGYQQLKYDLGKTTWDRDSEIVVSHRSKSWWGELLVWLAATLIIYFRIKSFLPN</sequence>
<feature type="transmembrane region" description="Helical" evidence="6">
    <location>
        <begin position="219"/>
        <end position="237"/>
    </location>
</feature>
<dbReference type="Pfam" id="PF14237">
    <property type="entry name" value="GYF_2"/>
    <property type="match status" value="1"/>
</dbReference>
<feature type="domain" description="RDD" evidence="7">
    <location>
        <begin position="77"/>
        <end position="195"/>
    </location>
</feature>
<evidence type="ECO:0000256" key="3">
    <source>
        <dbReference type="ARBA" id="ARBA00022692"/>
    </source>
</evidence>
<comment type="caution">
    <text evidence="9">The sequence shown here is derived from an EMBL/GenBank/DDBJ whole genome shotgun (WGS) entry which is preliminary data.</text>
</comment>
<feature type="transmembrane region" description="Helical" evidence="6">
    <location>
        <begin position="116"/>
        <end position="138"/>
    </location>
</feature>
<name>A0ABW0K6M8_9BACL</name>
<evidence type="ECO:0000256" key="2">
    <source>
        <dbReference type="ARBA" id="ARBA00022475"/>
    </source>
</evidence>
<keyword evidence="10" id="KW-1185">Reference proteome</keyword>
<evidence type="ECO:0000313" key="10">
    <source>
        <dbReference type="Proteomes" id="UP001596044"/>
    </source>
</evidence>
<keyword evidence="2" id="KW-1003">Cell membrane</keyword>
<evidence type="ECO:0000256" key="4">
    <source>
        <dbReference type="ARBA" id="ARBA00022989"/>
    </source>
</evidence>
<dbReference type="Pfam" id="PF06271">
    <property type="entry name" value="RDD"/>
    <property type="match status" value="1"/>
</dbReference>
<dbReference type="EMBL" id="JBHSMJ010000013">
    <property type="protein sequence ID" value="MFC5448963.1"/>
    <property type="molecule type" value="Genomic_DNA"/>
</dbReference>
<proteinExistence type="predicted"/>
<feature type="domain" description="GYF" evidence="8">
    <location>
        <begin position="20"/>
        <end position="68"/>
    </location>
</feature>
<comment type="subcellular location">
    <subcellularLocation>
        <location evidence="1">Cell membrane</location>
        <topology evidence="1">Multi-pass membrane protein</topology>
    </subcellularLocation>
</comment>
<evidence type="ECO:0000259" key="7">
    <source>
        <dbReference type="Pfam" id="PF06271"/>
    </source>
</evidence>
<dbReference type="PANTHER" id="PTHR36115:SF4">
    <property type="entry name" value="MEMBRANE PROTEIN"/>
    <property type="match status" value="1"/>
</dbReference>
<dbReference type="InterPro" id="IPR051791">
    <property type="entry name" value="Pra-immunoreactive"/>
</dbReference>
<reference evidence="10" key="1">
    <citation type="journal article" date="2019" name="Int. J. Syst. Evol. Microbiol.">
        <title>The Global Catalogue of Microorganisms (GCM) 10K type strain sequencing project: providing services to taxonomists for standard genome sequencing and annotation.</title>
        <authorList>
            <consortium name="The Broad Institute Genomics Platform"/>
            <consortium name="The Broad Institute Genome Sequencing Center for Infectious Disease"/>
            <person name="Wu L."/>
            <person name="Ma J."/>
        </authorList>
    </citation>
    <scope>NUCLEOTIDE SEQUENCE [LARGE SCALE GENOMIC DNA]</scope>
    <source>
        <strain evidence="10">KACC 11904</strain>
    </source>
</reference>
<evidence type="ECO:0000256" key="5">
    <source>
        <dbReference type="ARBA" id="ARBA00023136"/>
    </source>
</evidence>
<keyword evidence="3 6" id="KW-0812">Transmembrane</keyword>
<dbReference type="PANTHER" id="PTHR36115">
    <property type="entry name" value="PROLINE-RICH ANTIGEN HOMOLOG-RELATED"/>
    <property type="match status" value="1"/>
</dbReference>
<accession>A0ABW0K6M8</accession>
<feature type="transmembrane region" description="Helical" evidence="6">
    <location>
        <begin position="89"/>
        <end position="110"/>
    </location>
</feature>
<dbReference type="InterPro" id="IPR025640">
    <property type="entry name" value="GYF_2"/>
</dbReference>
<keyword evidence="5 6" id="KW-0472">Membrane</keyword>
<dbReference type="Proteomes" id="UP001596044">
    <property type="component" value="Unassembled WGS sequence"/>
</dbReference>